<protein>
    <submittedName>
        <fullName evidence="1">Uncharacterized protein</fullName>
    </submittedName>
</protein>
<accession>A0ABW6RPX3</accession>
<reference evidence="1 2" key="1">
    <citation type="submission" date="2024-10" db="EMBL/GenBank/DDBJ databases">
        <title>The Natural Products Discovery Center: Release of the First 8490 Sequenced Strains for Exploring Actinobacteria Biosynthetic Diversity.</title>
        <authorList>
            <person name="Kalkreuter E."/>
            <person name="Kautsar S.A."/>
            <person name="Yang D."/>
            <person name="Bader C.D."/>
            <person name="Teijaro C.N."/>
            <person name="Fluegel L."/>
            <person name="Davis C.M."/>
            <person name="Simpson J.R."/>
            <person name="Lauterbach L."/>
            <person name="Steele A.D."/>
            <person name="Gui C."/>
            <person name="Meng S."/>
            <person name="Li G."/>
            <person name="Viehrig K."/>
            <person name="Ye F."/>
            <person name="Su P."/>
            <person name="Kiefer A.F."/>
            <person name="Nichols A."/>
            <person name="Cepeda A.J."/>
            <person name="Yan W."/>
            <person name="Fan B."/>
            <person name="Jiang Y."/>
            <person name="Adhikari A."/>
            <person name="Zheng C.-J."/>
            <person name="Schuster L."/>
            <person name="Cowan T.M."/>
            <person name="Smanski M.J."/>
            <person name="Chevrette M.G."/>
            <person name="De Carvalho L.P.S."/>
            <person name="Shen B."/>
        </authorList>
    </citation>
    <scope>NUCLEOTIDE SEQUENCE [LARGE SCALE GENOMIC DNA]</scope>
    <source>
        <strain evidence="1 2">NPDC003029</strain>
    </source>
</reference>
<evidence type="ECO:0000313" key="2">
    <source>
        <dbReference type="Proteomes" id="UP001601976"/>
    </source>
</evidence>
<comment type="caution">
    <text evidence="1">The sequence shown here is derived from an EMBL/GenBank/DDBJ whole genome shotgun (WGS) entry which is preliminary data.</text>
</comment>
<dbReference type="RefSeq" id="WP_355725684.1">
    <property type="nucleotide sequence ID" value="NZ_JBEXNP010000023.1"/>
</dbReference>
<proteinExistence type="predicted"/>
<dbReference type="Proteomes" id="UP001601976">
    <property type="component" value="Unassembled WGS sequence"/>
</dbReference>
<sequence length="174" mass="19450">MFQNVDPAHHLRDTVAYLLEQRHADYALSAKGNPAAPLAWGHAALPPAIPEAEEHVQTERSYGRIIRSSVWTAPLPDQLAHGRIPRFGNSFGTADGEVERAAGSVVFKCADRIDSPNGPSVDVRFRRPVKYHKFPHVKERLAGKRWPFPGSWPVFSRRIGRMTVPPARSVLMFP</sequence>
<gene>
    <name evidence="1" type="ORF">ACFYWW_33860</name>
</gene>
<dbReference type="EMBL" id="JBIAPK010000016">
    <property type="protein sequence ID" value="MFF3343618.1"/>
    <property type="molecule type" value="Genomic_DNA"/>
</dbReference>
<name>A0ABW6RPX3_9ACTN</name>
<evidence type="ECO:0000313" key="1">
    <source>
        <dbReference type="EMBL" id="MFF3343618.1"/>
    </source>
</evidence>
<keyword evidence="2" id="KW-1185">Reference proteome</keyword>
<organism evidence="1 2">
    <name type="scientific">Streptomyces flavidovirens</name>
    <dbReference type="NCBI Taxonomy" id="67298"/>
    <lineage>
        <taxon>Bacteria</taxon>
        <taxon>Bacillati</taxon>
        <taxon>Actinomycetota</taxon>
        <taxon>Actinomycetes</taxon>
        <taxon>Kitasatosporales</taxon>
        <taxon>Streptomycetaceae</taxon>
        <taxon>Streptomyces</taxon>
    </lineage>
</organism>